<evidence type="ECO:0000313" key="3">
    <source>
        <dbReference type="Proteomes" id="UP000527355"/>
    </source>
</evidence>
<reference evidence="2 3" key="1">
    <citation type="journal article" date="2020" name="Nature">
        <title>Six reference-quality genomes reveal evolution of bat adaptations.</title>
        <authorList>
            <person name="Jebb D."/>
            <person name="Huang Z."/>
            <person name="Pippel M."/>
            <person name="Hughes G.M."/>
            <person name="Lavrichenko K."/>
            <person name="Devanna P."/>
            <person name="Winkler S."/>
            <person name="Jermiin L.S."/>
            <person name="Skirmuntt E.C."/>
            <person name="Katzourakis A."/>
            <person name="Burkitt-Gray L."/>
            <person name="Ray D.A."/>
            <person name="Sullivan K.A.M."/>
            <person name="Roscito J.G."/>
            <person name="Kirilenko B.M."/>
            <person name="Davalos L.M."/>
            <person name="Corthals A.P."/>
            <person name="Power M.L."/>
            <person name="Jones G."/>
            <person name="Ransome R.D."/>
            <person name="Dechmann D.K.N."/>
            <person name="Locatelli A.G."/>
            <person name="Puechmaille S.J."/>
            <person name="Fedrigo O."/>
            <person name="Jarvis E.D."/>
            <person name="Hiller M."/>
            <person name="Vernes S.C."/>
            <person name="Myers E.W."/>
            <person name="Teeling E.C."/>
        </authorList>
    </citation>
    <scope>NUCLEOTIDE SEQUENCE [LARGE SCALE GENOMIC DNA]</scope>
    <source>
        <strain evidence="2">MMyoMyo1</strain>
        <tissue evidence="2">Flight muscle</tissue>
    </source>
</reference>
<organism evidence="2 3">
    <name type="scientific">Myotis myotis</name>
    <name type="common">Greater mouse-eared bat</name>
    <name type="synonym">Vespertilio myotis</name>
    <dbReference type="NCBI Taxonomy" id="51298"/>
    <lineage>
        <taxon>Eukaryota</taxon>
        <taxon>Metazoa</taxon>
        <taxon>Chordata</taxon>
        <taxon>Craniata</taxon>
        <taxon>Vertebrata</taxon>
        <taxon>Euteleostomi</taxon>
        <taxon>Mammalia</taxon>
        <taxon>Eutheria</taxon>
        <taxon>Laurasiatheria</taxon>
        <taxon>Chiroptera</taxon>
        <taxon>Yangochiroptera</taxon>
        <taxon>Vespertilionidae</taxon>
        <taxon>Myotis</taxon>
    </lineage>
</organism>
<comment type="caution">
    <text evidence="2">The sequence shown here is derived from an EMBL/GenBank/DDBJ whole genome shotgun (WGS) entry which is preliminary data.</text>
</comment>
<keyword evidence="1" id="KW-0732">Signal</keyword>
<evidence type="ECO:0000256" key="1">
    <source>
        <dbReference type="SAM" id="SignalP"/>
    </source>
</evidence>
<dbReference type="EMBL" id="JABWUV010000002">
    <property type="protein sequence ID" value="KAF6379031.1"/>
    <property type="molecule type" value="Genomic_DNA"/>
</dbReference>
<dbReference type="Proteomes" id="UP000527355">
    <property type="component" value="Unassembled WGS sequence"/>
</dbReference>
<proteinExistence type="predicted"/>
<keyword evidence="3" id="KW-1185">Reference proteome</keyword>
<dbReference type="AlphaFoldDB" id="A0A7J7ZY26"/>
<protein>
    <submittedName>
        <fullName evidence="2">Uncharacterized protein</fullName>
    </submittedName>
</protein>
<sequence>MGEHTFTFIIFIISQILQPLKSHPSPGWFGSVDRALACRLKIPGSILVKHTCPSCRLHPQWGACRGQPINDYLSSLMFLTLFPSPFLSEINKKSHPYSKKSKLIMALKILLTSFFILKCSVSISAIK</sequence>
<feature type="signal peptide" evidence="1">
    <location>
        <begin position="1"/>
        <end position="22"/>
    </location>
</feature>
<evidence type="ECO:0000313" key="2">
    <source>
        <dbReference type="EMBL" id="KAF6379031.1"/>
    </source>
</evidence>
<name>A0A7J7ZY26_MYOMY</name>
<gene>
    <name evidence="2" type="ORF">mMyoMyo1_009901</name>
</gene>
<feature type="chain" id="PRO_5029908204" evidence="1">
    <location>
        <begin position="23"/>
        <end position="127"/>
    </location>
</feature>
<accession>A0A7J7ZY26</accession>